<reference evidence="3 4" key="1">
    <citation type="submission" date="2012-08" db="EMBL/GenBank/DDBJ databases">
        <title>Whole genome shotgun sequence of Kineosphaera limosa NBRC 100340.</title>
        <authorList>
            <person name="Yoshida I."/>
            <person name="Isaki S."/>
            <person name="Hosoyama A."/>
            <person name="Tsuchikane K."/>
            <person name="Katsumata H."/>
            <person name="Ando Y."/>
            <person name="Ohji S."/>
            <person name="Hamada M."/>
            <person name="Tamura T."/>
            <person name="Yamazoe A."/>
            <person name="Yamazaki S."/>
            <person name="Fujita N."/>
        </authorList>
    </citation>
    <scope>NUCLEOTIDE SEQUENCE [LARGE SCALE GENOMIC DNA]</scope>
    <source>
        <strain evidence="3 4">NBRC 100340</strain>
    </source>
</reference>
<dbReference type="PANTHER" id="PTHR42879">
    <property type="entry name" value="3-OXOACYL-(ACYL-CARRIER-PROTEIN) REDUCTASE"/>
    <property type="match status" value="1"/>
</dbReference>
<proteinExistence type="inferred from homology"/>
<dbReference type="PRINTS" id="PR00081">
    <property type="entry name" value="GDHRDH"/>
</dbReference>
<dbReference type="InterPro" id="IPR011294">
    <property type="entry name" value="3-OHbutyrate_DH"/>
</dbReference>
<comment type="caution">
    <text evidence="3">The sequence shown here is derived from an EMBL/GenBank/DDBJ whole genome shotgun (WGS) entry which is preliminary data.</text>
</comment>
<evidence type="ECO:0000256" key="1">
    <source>
        <dbReference type="ARBA" id="ARBA00006484"/>
    </source>
</evidence>
<dbReference type="InterPro" id="IPR050259">
    <property type="entry name" value="SDR"/>
</dbReference>
<dbReference type="RefSeq" id="WP_006593204.1">
    <property type="nucleotide sequence ID" value="NZ_BAHD01000045.1"/>
</dbReference>
<protein>
    <submittedName>
        <fullName evidence="3">3-hydroxybutyrate dehydrogenase</fullName>
    </submittedName>
</protein>
<dbReference type="GO" id="GO:0003858">
    <property type="term" value="F:3-hydroxybutyrate dehydrogenase activity"/>
    <property type="evidence" value="ECO:0007669"/>
    <property type="project" value="InterPro"/>
</dbReference>
<dbReference type="STRING" id="1184609.KILIM_045_00030"/>
<dbReference type="SUPFAM" id="SSF51735">
    <property type="entry name" value="NAD(P)-binding Rossmann-fold domains"/>
    <property type="match status" value="1"/>
</dbReference>
<dbReference type="NCBIfam" id="TIGR01963">
    <property type="entry name" value="PHB_DH"/>
    <property type="match status" value="1"/>
</dbReference>
<evidence type="ECO:0000313" key="4">
    <source>
        <dbReference type="Proteomes" id="UP000008366"/>
    </source>
</evidence>
<dbReference type="PRINTS" id="PR00080">
    <property type="entry name" value="SDRFAMILY"/>
</dbReference>
<dbReference type="Gene3D" id="3.40.50.720">
    <property type="entry name" value="NAD(P)-binding Rossmann-like Domain"/>
    <property type="match status" value="1"/>
</dbReference>
<evidence type="ECO:0000256" key="2">
    <source>
        <dbReference type="ARBA" id="ARBA00023002"/>
    </source>
</evidence>
<name>K6WX50_9MICO</name>
<gene>
    <name evidence="3" type="primary">bdh</name>
    <name evidence="3" type="ORF">KILIM_045_00030</name>
</gene>
<dbReference type="InterPro" id="IPR036291">
    <property type="entry name" value="NAD(P)-bd_dom_sf"/>
</dbReference>
<evidence type="ECO:0000313" key="3">
    <source>
        <dbReference type="EMBL" id="GAB96672.1"/>
    </source>
</evidence>
<dbReference type="FunFam" id="3.40.50.720:FF:000084">
    <property type="entry name" value="Short-chain dehydrogenase reductase"/>
    <property type="match status" value="1"/>
</dbReference>
<keyword evidence="4" id="KW-1185">Reference proteome</keyword>
<dbReference type="eggNOG" id="COG1028">
    <property type="taxonomic scope" value="Bacteria"/>
</dbReference>
<dbReference type="EMBL" id="BAHD01000045">
    <property type="protein sequence ID" value="GAB96672.1"/>
    <property type="molecule type" value="Genomic_DNA"/>
</dbReference>
<dbReference type="PANTHER" id="PTHR42879:SF2">
    <property type="entry name" value="3-OXOACYL-[ACYL-CARRIER-PROTEIN] REDUCTASE FABG"/>
    <property type="match status" value="1"/>
</dbReference>
<comment type="similarity">
    <text evidence="1">Belongs to the short-chain dehydrogenases/reductases (SDR) family.</text>
</comment>
<dbReference type="Pfam" id="PF13561">
    <property type="entry name" value="adh_short_C2"/>
    <property type="match status" value="1"/>
</dbReference>
<keyword evidence="2" id="KW-0560">Oxidoreductase</keyword>
<sequence>MNAPIVNVDLSGRKALVTGGVSGIGLACARKLAGAGAAVTIVDLSEEAAQQTADALPGSGDVGIGVDLSTPEGLDSLDDDRFRTDILVNNAGFQVVAPVHEYPTEVFTAIHNVLLHAPFRLIRASLPGMYERGWGRIVNISSAHGLIASPYKSGYISAKHGLEGLSKTVAMEAGGQGVTSNCINPGYVRTPLVAKQIADQAKTHGIGEDEVVEKIMLTRPSVKRLVEADEVADLAMFLCSDAAQSITGSSYRIDGGWLSN</sequence>
<dbReference type="NCBIfam" id="NF009093">
    <property type="entry name" value="PRK12429.1"/>
    <property type="match status" value="1"/>
</dbReference>
<dbReference type="Proteomes" id="UP000008366">
    <property type="component" value="Unassembled WGS sequence"/>
</dbReference>
<organism evidence="3 4">
    <name type="scientific">Kineosphaera limosa NBRC 100340</name>
    <dbReference type="NCBI Taxonomy" id="1184609"/>
    <lineage>
        <taxon>Bacteria</taxon>
        <taxon>Bacillati</taxon>
        <taxon>Actinomycetota</taxon>
        <taxon>Actinomycetes</taxon>
        <taxon>Micrococcales</taxon>
        <taxon>Dermatophilaceae</taxon>
        <taxon>Kineosphaera</taxon>
    </lineage>
</organism>
<dbReference type="AlphaFoldDB" id="K6WX50"/>
<dbReference type="InterPro" id="IPR002347">
    <property type="entry name" value="SDR_fam"/>
</dbReference>
<accession>K6WX50</accession>